<dbReference type="Proteomes" id="UP000631421">
    <property type="component" value="Unassembled WGS sequence"/>
</dbReference>
<name>A0A926Z6R1_9CYAN</name>
<keyword evidence="3" id="KW-1185">Reference proteome</keyword>
<organism evidence="2 3">
    <name type="scientific">Pseudanabaena cinerea FACHB-1277</name>
    <dbReference type="NCBI Taxonomy" id="2949581"/>
    <lineage>
        <taxon>Bacteria</taxon>
        <taxon>Bacillati</taxon>
        <taxon>Cyanobacteriota</taxon>
        <taxon>Cyanophyceae</taxon>
        <taxon>Pseudanabaenales</taxon>
        <taxon>Pseudanabaenaceae</taxon>
        <taxon>Pseudanabaena</taxon>
        <taxon>Pseudanabaena cinerea</taxon>
    </lineage>
</organism>
<sequence length="103" mass="11823">MPLIASAKSGLTIRLTEERWQHITEGHPELLHLQPEIIQTIENPDRILEGNDGELLAIKLLSDNKHLVTIYKEAQEDGFVITAYITKRINSLNKRKEVWSQPL</sequence>
<feature type="domain" description="Phage-Barnase-EndoU-ColicinE5/D-RelE like nuclease 2" evidence="1">
    <location>
        <begin position="6"/>
        <end position="96"/>
    </location>
</feature>
<evidence type="ECO:0000313" key="2">
    <source>
        <dbReference type="EMBL" id="MBD2148999.1"/>
    </source>
</evidence>
<protein>
    <recommendedName>
        <fullName evidence="1">Phage-Barnase-EndoU-ColicinE5/D-RelE like nuclease 2 domain-containing protein</fullName>
    </recommendedName>
</protein>
<dbReference type="Pfam" id="PF18810">
    <property type="entry name" value="PBECR2"/>
    <property type="match status" value="1"/>
</dbReference>
<reference evidence="2" key="1">
    <citation type="journal article" date="2015" name="ISME J.">
        <title>Draft Genome Sequence of Streptomyces incarnatus NRRL8089, which Produces the Nucleoside Antibiotic Sinefungin.</title>
        <authorList>
            <person name="Oshima K."/>
            <person name="Hattori M."/>
            <person name="Shimizu H."/>
            <person name="Fukuda K."/>
            <person name="Nemoto M."/>
            <person name="Inagaki K."/>
            <person name="Tamura T."/>
        </authorList>
    </citation>
    <scope>NUCLEOTIDE SEQUENCE</scope>
    <source>
        <strain evidence="2">FACHB-1277</strain>
    </source>
</reference>
<gene>
    <name evidence="2" type="ORF">H6F44_02490</name>
</gene>
<reference evidence="2" key="2">
    <citation type="submission" date="2020-08" db="EMBL/GenBank/DDBJ databases">
        <authorList>
            <person name="Chen M."/>
            <person name="Teng W."/>
            <person name="Zhao L."/>
            <person name="Hu C."/>
            <person name="Zhou Y."/>
            <person name="Han B."/>
            <person name="Song L."/>
            <person name="Shu W."/>
        </authorList>
    </citation>
    <scope>NUCLEOTIDE SEQUENCE</scope>
    <source>
        <strain evidence="2">FACHB-1277</strain>
    </source>
</reference>
<comment type="caution">
    <text evidence="2">The sequence shown here is derived from an EMBL/GenBank/DDBJ whole genome shotgun (WGS) entry which is preliminary data.</text>
</comment>
<dbReference type="AlphaFoldDB" id="A0A926Z6R1"/>
<dbReference type="EMBL" id="JACJPY010000004">
    <property type="protein sequence ID" value="MBD2148999.1"/>
    <property type="molecule type" value="Genomic_DNA"/>
</dbReference>
<proteinExistence type="predicted"/>
<evidence type="ECO:0000259" key="1">
    <source>
        <dbReference type="Pfam" id="PF18810"/>
    </source>
</evidence>
<accession>A0A926Z6R1</accession>
<dbReference type="InterPro" id="IPR041110">
    <property type="entry name" value="PBECR2"/>
</dbReference>
<evidence type="ECO:0000313" key="3">
    <source>
        <dbReference type="Proteomes" id="UP000631421"/>
    </source>
</evidence>
<dbReference type="RefSeq" id="WP_190349338.1">
    <property type="nucleotide sequence ID" value="NZ_JACJPY010000004.1"/>
</dbReference>